<dbReference type="InterPro" id="IPR050619">
    <property type="entry name" value="Flavodoxin"/>
</dbReference>
<evidence type="ECO:0000256" key="8">
    <source>
        <dbReference type="RuleBase" id="RU367037"/>
    </source>
</evidence>
<name>A0A5C8NV38_9BACI</name>
<dbReference type="SUPFAM" id="SSF52218">
    <property type="entry name" value="Flavoproteins"/>
    <property type="match status" value="1"/>
</dbReference>
<evidence type="ECO:0000256" key="3">
    <source>
        <dbReference type="ARBA" id="ARBA00005267"/>
    </source>
</evidence>
<keyword evidence="11" id="KW-1185">Reference proteome</keyword>
<dbReference type="GO" id="GO:0009055">
    <property type="term" value="F:electron transfer activity"/>
    <property type="evidence" value="ECO:0007669"/>
    <property type="project" value="UniProtKB-UniRule"/>
</dbReference>
<evidence type="ECO:0000256" key="2">
    <source>
        <dbReference type="ARBA" id="ARBA00003297"/>
    </source>
</evidence>
<dbReference type="Pfam" id="PF00258">
    <property type="entry name" value="Flavodoxin_1"/>
    <property type="match status" value="1"/>
</dbReference>
<evidence type="ECO:0000256" key="7">
    <source>
        <dbReference type="ARBA" id="ARBA00022982"/>
    </source>
</evidence>
<dbReference type="InterPro" id="IPR008254">
    <property type="entry name" value="Flavodoxin/NO_synth"/>
</dbReference>
<comment type="similarity">
    <text evidence="3 8">Belongs to the flavodoxin family.</text>
</comment>
<keyword evidence="5 8" id="KW-0285">Flavoprotein</keyword>
<dbReference type="EMBL" id="VDUW01000004">
    <property type="protein sequence ID" value="TXL65044.1"/>
    <property type="molecule type" value="Genomic_DNA"/>
</dbReference>
<comment type="cofactor">
    <cofactor evidence="1 8">
        <name>FMN</name>
        <dbReference type="ChEBI" id="CHEBI:58210"/>
    </cofactor>
</comment>
<dbReference type="NCBIfam" id="NF005216">
    <property type="entry name" value="PRK06703.1"/>
    <property type="match status" value="1"/>
</dbReference>
<keyword evidence="7 8" id="KW-0249">Electron transport</keyword>
<proteinExistence type="inferred from homology"/>
<dbReference type="OrthoDB" id="9790745at2"/>
<organism evidence="10 11">
    <name type="scientific">Cerasibacillus terrae</name>
    <dbReference type="NCBI Taxonomy" id="2498845"/>
    <lineage>
        <taxon>Bacteria</taxon>
        <taxon>Bacillati</taxon>
        <taxon>Bacillota</taxon>
        <taxon>Bacilli</taxon>
        <taxon>Bacillales</taxon>
        <taxon>Bacillaceae</taxon>
        <taxon>Cerasibacillus</taxon>
    </lineage>
</organism>
<gene>
    <name evidence="10" type="ORF">FHP05_07860</name>
</gene>
<keyword evidence="4 8" id="KW-0813">Transport</keyword>
<reference evidence="10 11" key="1">
    <citation type="submission" date="2019-06" db="EMBL/GenBank/DDBJ databases">
        <title>Cerasibacillus sp. nov., isolated from maize field.</title>
        <authorList>
            <person name="Lin S.-Y."/>
            <person name="Tsai C.-F."/>
            <person name="Young C.-C."/>
        </authorList>
    </citation>
    <scope>NUCLEOTIDE SEQUENCE [LARGE SCALE GENOMIC DNA]</scope>
    <source>
        <strain evidence="10 11">CC-CFT480</strain>
    </source>
</reference>
<evidence type="ECO:0000256" key="6">
    <source>
        <dbReference type="ARBA" id="ARBA00022643"/>
    </source>
</evidence>
<sequence length="154" mass="17529">MSRFLLLYASSTGNTELMAEAMEDYLQNHGHDVVVKTFDFDQIETEELLDYDAVFIGTYTWDDGDLPFEVEDFYDELDDVDLSGKLFGVFGSADSFYDTYGGAIDLMYEQLERRGATLLSEKLKVDLTPNKKDILQCEEFAQQIVNKASGRIEV</sequence>
<dbReference type="NCBIfam" id="NF005246">
    <property type="entry name" value="PRK06756.1"/>
    <property type="match status" value="1"/>
</dbReference>
<dbReference type="InterPro" id="IPR029039">
    <property type="entry name" value="Flavoprotein-like_sf"/>
</dbReference>
<accession>A0A5C8NV38</accession>
<dbReference type="GO" id="GO:0016651">
    <property type="term" value="F:oxidoreductase activity, acting on NAD(P)H"/>
    <property type="evidence" value="ECO:0007669"/>
    <property type="project" value="UniProtKB-ARBA"/>
</dbReference>
<evidence type="ECO:0000313" key="11">
    <source>
        <dbReference type="Proteomes" id="UP000321574"/>
    </source>
</evidence>
<evidence type="ECO:0000259" key="9">
    <source>
        <dbReference type="PROSITE" id="PS50902"/>
    </source>
</evidence>
<keyword evidence="6 8" id="KW-0288">FMN</keyword>
<comment type="caution">
    <text evidence="10">The sequence shown here is derived from an EMBL/GenBank/DDBJ whole genome shotgun (WGS) entry which is preliminary data.</text>
</comment>
<feature type="domain" description="Flavodoxin-like" evidence="9">
    <location>
        <begin position="4"/>
        <end position="145"/>
    </location>
</feature>
<evidence type="ECO:0000313" key="10">
    <source>
        <dbReference type="EMBL" id="TXL65044.1"/>
    </source>
</evidence>
<dbReference type="InterPro" id="IPR010087">
    <property type="entry name" value="Flav_short"/>
</dbReference>
<dbReference type="GO" id="GO:0010181">
    <property type="term" value="F:FMN binding"/>
    <property type="evidence" value="ECO:0007669"/>
    <property type="project" value="UniProtKB-UniRule"/>
</dbReference>
<evidence type="ECO:0000256" key="4">
    <source>
        <dbReference type="ARBA" id="ARBA00022448"/>
    </source>
</evidence>
<dbReference type="Proteomes" id="UP000321574">
    <property type="component" value="Unassembled WGS sequence"/>
</dbReference>
<dbReference type="PANTHER" id="PTHR42809">
    <property type="entry name" value="FLAVODOXIN 2"/>
    <property type="match status" value="1"/>
</dbReference>
<protein>
    <recommendedName>
        <fullName evidence="8">Flavodoxin</fullName>
    </recommendedName>
</protein>
<evidence type="ECO:0000256" key="1">
    <source>
        <dbReference type="ARBA" id="ARBA00001917"/>
    </source>
</evidence>
<dbReference type="PROSITE" id="PS50902">
    <property type="entry name" value="FLAVODOXIN_LIKE"/>
    <property type="match status" value="1"/>
</dbReference>
<comment type="function">
    <text evidence="2 8">Low-potential electron donor to a number of redox enzymes.</text>
</comment>
<dbReference type="AlphaFoldDB" id="A0A5C8NV38"/>
<dbReference type="RefSeq" id="WP_147666821.1">
    <property type="nucleotide sequence ID" value="NZ_VDUW01000004.1"/>
</dbReference>
<dbReference type="NCBIfam" id="TIGR01753">
    <property type="entry name" value="flav_short"/>
    <property type="match status" value="1"/>
</dbReference>
<evidence type="ECO:0000256" key="5">
    <source>
        <dbReference type="ARBA" id="ARBA00022630"/>
    </source>
</evidence>
<dbReference type="Gene3D" id="3.40.50.360">
    <property type="match status" value="1"/>
</dbReference>
<dbReference type="PANTHER" id="PTHR42809:SF1">
    <property type="entry name" value="FLAVODOXIN 1"/>
    <property type="match status" value="1"/>
</dbReference>